<dbReference type="InterPro" id="IPR046373">
    <property type="entry name" value="Acyl-CoA_Oxase/DH_mid-dom_sf"/>
</dbReference>
<keyword evidence="4 5" id="KW-0274">FAD</keyword>
<proteinExistence type="inferred from homology"/>
<feature type="domain" description="Acyl-CoA oxidase/dehydrogenase middle" evidence="7">
    <location>
        <begin position="143"/>
        <end position="243"/>
    </location>
</feature>
<dbReference type="Pfam" id="PF00441">
    <property type="entry name" value="Acyl-CoA_dh_1"/>
    <property type="match status" value="1"/>
</dbReference>
<accession>A0ABX8VFM1</accession>
<dbReference type="InterPro" id="IPR037069">
    <property type="entry name" value="AcylCoA_DH/ox_N_sf"/>
</dbReference>
<dbReference type="InterPro" id="IPR006091">
    <property type="entry name" value="Acyl-CoA_Oxase/DH_mid-dom"/>
</dbReference>
<evidence type="ECO:0000313" key="10">
    <source>
        <dbReference type="Proteomes" id="UP000825367"/>
    </source>
</evidence>
<name>A0ABX8VFM1_9MYCO</name>
<comment type="similarity">
    <text evidence="2 5">Belongs to the acyl-CoA dehydrogenase family.</text>
</comment>
<evidence type="ECO:0000256" key="2">
    <source>
        <dbReference type="ARBA" id="ARBA00009347"/>
    </source>
</evidence>
<evidence type="ECO:0000256" key="5">
    <source>
        <dbReference type="RuleBase" id="RU362125"/>
    </source>
</evidence>
<organism evidence="9 10">
    <name type="scientific">Mycolicibacterium pallens</name>
    <dbReference type="NCBI Taxonomy" id="370524"/>
    <lineage>
        <taxon>Bacteria</taxon>
        <taxon>Bacillati</taxon>
        <taxon>Actinomycetota</taxon>
        <taxon>Actinomycetes</taxon>
        <taxon>Mycobacteriales</taxon>
        <taxon>Mycobacteriaceae</taxon>
        <taxon>Mycolicibacterium</taxon>
    </lineage>
</organism>
<dbReference type="Pfam" id="PF02771">
    <property type="entry name" value="Acyl-CoA_dh_N"/>
    <property type="match status" value="1"/>
</dbReference>
<feature type="domain" description="Acyl-CoA dehydrogenase/oxidase N-terminal" evidence="8">
    <location>
        <begin position="82"/>
        <end position="137"/>
    </location>
</feature>
<dbReference type="Pfam" id="PF02770">
    <property type="entry name" value="Acyl-CoA_dh_M"/>
    <property type="match status" value="1"/>
</dbReference>
<evidence type="ECO:0000313" key="9">
    <source>
        <dbReference type="EMBL" id="QYL14903.1"/>
    </source>
</evidence>
<dbReference type="Gene3D" id="1.20.140.10">
    <property type="entry name" value="Butyryl-CoA Dehydrogenase, subunit A, domain 3"/>
    <property type="match status" value="1"/>
</dbReference>
<dbReference type="InterPro" id="IPR013786">
    <property type="entry name" value="AcylCoA_DH/ox_N"/>
</dbReference>
<dbReference type="InterPro" id="IPR006089">
    <property type="entry name" value="Acyl-CoA_DH_CS"/>
</dbReference>
<dbReference type="Proteomes" id="UP000825367">
    <property type="component" value="Chromosome"/>
</dbReference>
<dbReference type="InterPro" id="IPR009100">
    <property type="entry name" value="AcylCoA_DH/oxidase_NM_dom_sf"/>
</dbReference>
<protein>
    <submittedName>
        <fullName evidence="9">Acyl-CoA dehydrogenase family protein</fullName>
    </submittedName>
</protein>
<dbReference type="Gene3D" id="1.10.540.10">
    <property type="entry name" value="Acyl-CoA dehydrogenase/oxidase, N-terminal domain"/>
    <property type="match status" value="1"/>
</dbReference>
<keyword evidence="5" id="KW-0560">Oxidoreductase</keyword>
<dbReference type="PANTHER" id="PTHR43884:SF12">
    <property type="entry name" value="ISOVALERYL-COA DEHYDROGENASE, MITOCHONDRIAL-RELATED"/>
    <property type="match status" value="1"/>
</dbReference>
<dbReference type="InterPro" id="IPR036250">
    <property type="entry name" value="AcylCo_DH-like_C"/>
</dbReference>
<gene>
    <name evidence="9" type="ORF">K0O64_17180</name>
</gene>
<dbReference type="PROSITE" id="PS00072">
    <property type="entry name" value="ACYL_COA_DH_1"/>
    <property type="match status" value="1"/>
</dbReference>
<evidence type="ECO:0000256" key="1">
    <source>
        <dbReference type="ARBA" id="ARBA00001974"/>
    </source>
</evidence>
<keyword evidence="10" id="KW-1185">Reference proteome</keyword>
<evidence type="ECO:0000259" key="8">
    <source>
        <dbReference type="Pfam" id="PF02771"/>
    </source>
</evidence>
<reference evidence="9 10" key="1">
    <citation type="submission" date="2021-07" db="EMBL/GenBank/DDBJ databases">
        <title>Whole genome sequencing of non-tuberculosis mycobacteria type-strains.</title>
        <authorList>
            <person name="Igarashi Y."/>
            <person name="Osugi A."/>
            <person name="Mitarai S."/>
        </authorList>
    </citation>
    <scope>NUCLEOTIDE SEQUENCE [LARGE SCALE GENOMIC DNA]</scope>
    <source>
        <strain evidence="9 10">JCM 16370</strain>
    </source>
</reference>
<sequence>MIEWSDVDIAVRDAVREFVDKEVRPHLDELESGDMEPYPIVRKLFATFGIGDMARESLNKRLDRLRSGAEPKSGGGGGGMFGDGGSAGMGFVLISELCRVSMGLVTGMGVSLGLTVPTIQSRGTLAQQERWLPDLVTYDKIGAWAITEPDSGSDAFGGMKSYVVRDGDDYILNGQKTFITNGPDADVVVVYAKLDEGDGADKRDRKVLTFVLDKGMEGFVQAKPFRKMGIHSSRTGELFFNNVRLGRDRLLGETEENKSGDGRDSARSSFAAERIGVVSMALGVIEECLRLCTDYAKTRTLWGKEIGQFQLIQLKLANMEVARMNVRNMLFRVIECGQTGTQISLAEASAMKYYCSQAATDVAMEAIQLFGGNGYMTEYRVEQLARDAKSLMIYAGSNEVQITHVAKGLLGA</sequence>
<keyword evidence="3 5" id="KW-0285">Flavoprotein</keyword>
<evidence type="ECO:0000259" key="6">
    <source>
        <dbReference type="Pfam" id="PF00441"/>
    </source>
</evidence>
<evidence type="ECO:0000259" key="7">
    <source>
        <dbReference type="Pfam" id="PF02770"/>
    </source>
</evidence>
<dbReference type="EMBL" id="CP080333">
    <property type="protein sequence ID" value="QYL14903.1"/>
    <property type="molecule type" value="Genomic_DNA"/>
</dbReference>
<comment type="cofactor">
    <cofactor evidence="1 5">
        <name>FAD</name>
        <dbReference type="ChEBI" id="CHEBI:57692"/>
    </cofactor>
</comment>
<evidence type="ECO:0000256" key="4">
    <source>
        <dbReference type="ARBA" id="ARBA00022827"/>
    </source>
</evidence>
<dbReference type="SUPFAM" id="SSF56645">
    <property type="entry name" value="Acyl-CoA dehydrogenase NM domain-like"/>
    <property type="match status" value="1"/>
</dbReference>
<dbReference type="InterPro" id="IPR009075">
    <property type="entry name" value="AcylCo_DH/oxidase_C"/>
</dbReference>
<dbReference type="Gene3D" id="2.40.110.10">
    <property type="entry name" value="Butyryl-CoA Dehydrogenase, subunit A, domain 2"/>
    <property type="match status" value="1"/>
</dbReference>
<evidence type="ECO:0000256" key="3">
    <source>
        <dbReference type="ARBA" id="ARBA00022630"/>
    </source>
</evidence>
<dbReference type="PANTHER" id="PTHR43884">
    <property type="entry name" value="ACYL-COA DEHYDROGENASE"/>
    <property type="match status" value="1"/>
</dbReference>
<dbReference type="RefSeq" id="WP_071943879.1">
    <property type="nucleotide sequence ID" value="NZ_BAAAVX010000074.1"/>
</dbReference>
<feature type="domain" description="Acyl-CoA dehydrogenase/oxidase C-terminal" evidence="6">
    <location>
        <begin position="260"/>
        <end position="410"/>
    </location>
</feature>
<dbReference type="SUPFAM" id="SSF47203">
    <property type="entry name" value="Acyl-CoA dehydrogenase C-terminal domain-like"/>
    <property type="match status" value="1"/>
</dbReference>